<organism evidence="1 2">
    <name type="scientific">Marivivens donghaensis</name>
    <dbReference type="NCBI Taxonomy" id="1699413"/>
    <lineage>
        <taxon>Bacteria</taxon>
        <taxon>Pseudomonadati</taxon>
        <taxon>Pseudomonadota</taxon>
        <taxon>Alphaproteobacteria</taxon>
        <taxon>Rhodobacterales</taxon>
        <taxon>Paracoccaceae</taxon>
        <taxon>Marivivens group</taxon>
        <taxon>Marivivens</taxon>
    </lineage>
</organism>
<dbReference type="InterPro" id="IPR016130">
    <property type="entry name" value="Tyr_Pase_AS"/>
</dbReference>
<dbReference type="RefSeq" id="WP_167637911.1">
    <property type="nucleotide sequence ID" value="NZ_JAATOP010000005.1"/>
</dbReference>
<dbReference type="EMBL" id="JAATOP010000005">
    <property type="protein sequence ID" value="NIY72522.1"/>
    <property type="molecule type" value="Genomic_DNA"/>
</dbReference>
<evidence type="ECO:0000313" key="1">
    <source>
        <dbReference type="EMBL" id="NIY72522.1"/>
    </source>
</evidence>
<dbReference type="InterPro" id="IPR029021">
    <property type="entry name" value="Prot-tyrosine_phosphatase-like"/>
</dbReference>
<reference evidence="1 2" key="1">
    <citation type="submission" date="2020-03" db="EMBL/GenBank/DDBJ databases">
        <title>Bacterial isolates of synthetic phycosphere.</title>
        <authorList>
            <person name="Fu H."/>
            <person name="Moran M.A."/>
        </authorList>
    </citation>
    <scope>NUCLEOTIDE SEQUENCE [LARGE SCALE GENOMIC DNA]</scope>
    <source>
        <strain evidence="1 2">HF1</strain>
    </source>
</reference>
<dbReference type="Gene3D" id="3.90.190.10">
    <property type="entry name" value="Protein tyrosine phosphatase superfamily"/>
    <property type="match status" value="1"/>
</dbReference>
<dbReference type="Proteomes" id="UP000709466">
    <property type="component" value="Unassembled WGS sequence"/>
</dbReference>
<proteinExistence type="predicted"/>
<evidence type="ECO:0000313" key="2">
    <source>
        <dbReference type="Proteomes" id="UP000709466"/>
    </source>
</evidence>
<name>A0ABX0W0T8_9RHOB</name>
<sequence length="224" mass="25925">MVKKLVQRIKAWEKAKHKSYERPIETDEDRARAQFFAKWIDHGFLRTRWTNFVQIAPGVYRSNHPHPERVEGFKAIGIKTLLNLRGGKLIPTSLLSAEAATKHGITPITVGMSARAAPRAETVLQLLDVFETIEKPFVMHCKSGADRTGLASVIYLYEFEKLPKEVAMKQLSARYWHFKWSKTGVLDLFLESYFKRHEETGISMRDWLQAEYDREATDRAFRKG</sequence>
<dbReference type="PROSITE" id="PS00383">
    <property type="entry name" value="TYR_PHOSPHATASE_1"/>
    <property type="match status" value="1"/>
</dbReference>
<keyword evidence="2" id="KW-1185">Reference proteome</keyword>
<dbReference type="Pfam" id="PF22785">
    <property type="entry name" value="Tc-R-P"/>
    <property type="match status" value="1"/>
</dbReference>
<dbReference type="SUPFAM" id="SSF52799">
    <property type="entry name" value="(Phosphotyrosine protein) phosphatases II"/>
    <property type="match status" value="1"/>
</dbReference>
<gene>
    <name evidence="1" type="ORF">HCZ30_08740</name>
</gene>
<protein>
    <submittedName>
        <fullName evidence="1">Dual specificity protein phosphatase family protein</fullName>
    </submittedName>
</protein>
<comment type="caution">
    <text evidence="1">The sequence shown here is derived from an EMBL/GenBank/DDBJ whole genome shotgun (WGS) entry which is preliminary data.</text>
</comment>
<accession>A0ABX0W0T8</accession>